<dbReference type="EMBL" id="VDMB01000008">
    <property type="protein sequence ID" value="TYT74827.1"/>
    <property type="molecule type" value="Genomic_DNA"/>
</dbReference>
<evidence type="ECO:0000256" key="3">
    <source>
        <dbReference type="ARBA" id="ARBA00022692"/>
    </source>
</evidence>
<feature type="transmembrane region" description="Helical" evidence="7">
    <location>
        <begin position="48"/>
        <end position="69"/>
    </location>
</feature>
<keyword evidence="4 7" id="KW-1133">Transmembrane helix</keyword>
<dbReference type="Proteomes" id="UP000321899">
    <property type="component" value="Unassembled WGS sequence"/>
</dbReference>
<dbReference type="Pfam" id="PF01594">
    <property type="entry name" value="AI-2E_transport"/>
    <property type="match status" value="1"/>
</dbReference>
<feature type="transmembrane region" description="Helical" evidence="7">
    <location>
        <begin position="363"/>
        <end position="396"/>
    </location>
</feature>
<keyword evidence="3 7" id="KW-0812">Transmembrane</keyword>
<sequence length="410" mass="44738">MPSYSLRSGMQGSTGNAGRTGKSGRYFHAGWERLMVSYRPYGSLKKGFYRRGAGGVLLFFLVLGLLGVACLMWPYRHPIILGILLAMACHPVQNRLEGYARGNRTLAAALSTLMLVLLVVVPAFLITGAVISQGIAFFQTLQSWIAGGGPARIELWLQAALEGVKGAWMDKIMYFYPDFNINTIDIQGGLLATATSGLRFLVRHGGGLAGNIGILLLHFFLMLLVFFMVIRNHDAILSKLFHLLPLSGTQEKRIFERLRLLVRSVFVGTFMTSAAQGAAGGLAFMAVGFPGIFWGAVMAFASLIPMVGTALIWVPAVIWLWLAGEGGKALGLLVWCLVVVGSLDNFLRPFFMRGGAQMNGILVFFAILGGLQLFGMAGLLYGPLIFGMASVFLYLYQIEFAAFLQYQDRH</sequence>
<dbReference type="AlphaFoldDB" id="A0A5Q4VEK5"/>
<reference evidence="8 9" key="1">
    <citation type="submission" date="2019-06" db="EMBL/GenBank/DDBJ databases">
        <title>Desulfobotulus mexicanus sp. nov., a novel sulfate-reducing bacterium isolated from the sediment of an alkaline crater lake in Mexico.</title>
        <authorList>
            <person name="Hirschler-Rea A."/>
        </authorList>
    </citation>
    <scope>NUCLEOTIDE SEQUENCE [LARGE SCALE GENOMIC DNA]</scope>
    <source>
        <strain evidence="8 9">PAR22N</strain>
    </source>
</reference>
<feature type="region of interest" description="Disordered" evidence="6">
    <location>
        <begin position="1"/>
        <end position="21"/>
    </location>
</feature>
<evidence type="ECO:0000256" key="2">
    <source>
        <dbReference type="ARBA" id="ARBA00009773"/>
    </source>
</evidence>
<dbReference type="InterPro" id="IPR002549">
    <property type="entry name" value="AI-2E-like"/>
</dbReference>
<dbReference type="PANTHER" id="PTHR21716">
    <property type="entry name" value="TRANSMEMBRANE PROTEIN"/>
    <property type="match status" value="1"/>
</dbReference>
<evidence type="ECO:0000256" key="6">
    <source>
        <dbReference type="SAM" id="MobiDB-lite"/>
    </source>
</evidence>
<evidence type="ECO:0000256" key="7">
    <source>
        <dbReference type="SAM" id="Phobius"/>
    </source>
</evidence>
<evidence type="ECO:0000313" key="8">
    <source>
        <dbReference type="EMBL" id="TYT74827.1"/>
    </source>
</evidence>
<dbReference type="PANTHER" id="PTHR21716:SF4">
    <property type="entry name" value="TRANSMEMBRANE PROTEIN 245"/>
    <property type="match status" value="1"/>
</dbReference>
<name>A0A5Q4VEK5_9BACT</name>
<protein>
    <submittedName>
        <fullName evidence="8">AI-2E family transporter</fullName>
    </submittedName>
</protein>
<proteinExistence type="inferred from homology"/>
<evidence type="ECO:0000313" key="9">
    <source>
        <dbReference type="Proteomes" id="UP000321899"/>
    </source>
</evidence>
<feature type="transmembrane region" description="Helical" evidence="7">
    <location>
        <begin position="75"/>
        <end position="93"/>
    </location>
</feature>
<evidence type="ECO:0000256" key="4">
    <source>
        <dbReference type="ARBA" id="ARBA00022989"/>
    </source>
</evidence>
<accession>A0A5Q4VEK5</accession>
<keyword evidence="5 7" id="KW-0472">Membrane</keyword>
<feature type="transmembrane region" description="Helical" evidence="7">
    <location>
        <begin position="208"/>
        <end position="230"/>
    </location>
</feature>
<feature type="transmembrane region" description="Helical" evidence="7">
    <location>
        <begin position="292"/>
        <end position="322"/>
    </location>
</feature>
<comment type="caution">
    <text evidence="8">The sequence shown here is derived from an EMBL/GenBank/DDBJ whole genome shotgun (WGS) entry which is preliminary data.</text>
</comment>
<feature type="compositionally biased region" description="Polar residues" evidence="6">
    <location>
        <begin position="1"/>
        <end position="17"/>
    </location>
</feature>
<evidence type="ECO:0000256" key="5">
    <source>
        <dbReference type="ARBA" id="ARBA00023136"/>
    </source>
</evidence>
<evidence type="ECO:0000256" key="1">
    <source>
        <dbReference type="ARBA" id="ARBA00004141"/>
    </source>
</evidence>
<organism evidence="8 9">
    <name type="scientific">Desulfobotulus mexicanus</name>
    <dbReference type="NCBI Taxonomy" id="2586642"/>
    <lineage>
        <taxon>Bacteria</taxon>
        <taxon>Pseudomonadati</taxon>
        <taxon>Thermodesulfobacteriota</taxon>
        <taxon>Desulfobacteria</taxon>
        <taxon>Desulfobacterales</taxon>
        <taxon>Desulfobacteraceae</taxon>
        <taxon>Desulfobotulus</taxon>
    </lineage>
</organism>
<dbReference type="GO" id="GO:0016020">
    <property type="term" value="C:membrane"/>
    <property type="evidence" value="ECO:0007669"/>
    <property type="project" value="UniProtKB-SubCell"/>
</dbReference>
<keyword evidence="9" id="KW-1185">Reference proteome</keyword>
<gene>
    <name evidence="8" type="ORF">FIM25_08245</name>
</gene>
<feature type="transmembrane region" description="Helical" evidence="7">
    <location>
        <begin position="260"/>
        <end position="286"/>
    </location>
</feature>
<comment type="similarity">
    <text evidence="2">Belongs to the autoinducer-2 exporter (AI-2E) (TC 2.A.86) family.</text>
</comment>
<feature type="transmembrane region" description="Helical" evidence="7">
    <location>
        <begin position="329"/>
        <end position="351"/>
    </location>
</feature>
<comment type="subcellular location">
    <subcellularLocation>
        <location evidence="1">Membrane</location>
        <topology evidence="1">Multi-pass membrane protein</topology>
    </subcellularLocation>
</comment>
<dbReference type="OrthoDB" id="9773730at2"/>
<feature type="transmembrane region" description="Helical" evidence="7">
    <location>
        <begin position="105"/>
        <end position="131"/>
    </location>
</feature>